<sequence>MAEAEIYGEIKEELSDFGINVENNDCLVLTIGAENSLNTTSLVAKFVAFHRNNKFGDKISKEIIDQFKKKCFADQDNKTKNLKSTPNSALKPKNALTNEMRQDLLAFESADSQLNILASYSNKKIDDNLAKRISTTPVSDAKRTRGALSRVPLAELEEFSKSLNDWICSTLNRVLENFVLENESIEECTQSQMSFSSLMSQNESLSGSTQEDKPGSTQEDKPGISNLTSVSKRSQKPVLIGGRVSVFKEFGHKSVKNENSTQSLPQATKLTRTNVAIMGIPLIEGSLGGRLVLMDLTSLTDYSFHPGQPILVKASNSSGRMLNILENVTIPRLPLVELSQSLLENDVSAFDVMVFAGPFTCSSSKLDDTSVLCDILRLVKQRSPQLVIFVGPFIDANHPQMESYKDRSFSDLFEYFLDTVAEYCFHVRNLQVLVVPSYREVTGHSVYPTPPYKVTVDPRSERAQWYSGSRLHFSWDPCFVRLGPKQVQLAISSVDLLMHLSGDEISGPTTNGDRMTRLCSQITSLGSMYPINPPNIDLPLDYMLWSEVANFDRNSQLYIVPSSLRQFAKVCSHSHLDWNNSIGCRRCGIRQPWIVCERPQYWNFCCHSDWRIPNFKDGELVTQQNCTF</sequence>
<dbReference type="GO" id="GO:0005634">
    <property type="term" value="C:nucleus"/>
    <property type="evidence" value="ECO:0007669"/>
    <property type="project" value="UniProtKB-SubCell"/>
</dbReference>
<dbReference type="InterPro" id="IPR043034">
    <property type="entry name" value="DNA_pol_alpha_B_N_sf"/>
</dbReference>
<protein>
    <recommendedName>
        <fullName evidence="3">DNA polymerase alpha subunit B</fullName>
    </recommendedName>
</protein>
<dbReference type="InterPro" id="IPR007185">
    <property type="entry name" value="DNA_pol_a/d/e_bsu"/>
</dbReference>
<dbReference type="Gene3D" id="3.60.21.60">
    <property type="match status" value="1"/>
</dbReference>
<comment type="subcellular location">
    <subcellularLocation>
        <location evidence="1">Nucleus</location>
    </subcellularLocation>
</comment>
<evidence type="ECO:0000313" key="9">
    <source>
        <dbReference type="Proteomes" id="UP001626550"/>
    </source>
</evidence>
<evidence type="ECO:0000259" key="7">
    <source>
        <dbReference type="Pfam" id="PF04042"/>
    </source>
</evidence>
<gene>
    <name evidence="8" type="primary">POLA2</name>
    <name evidence="8" type="ORF">Ciccas_005238</name>
</gene>
<dbReference type="PANTHER" id="PTHR23061">
    <property type="entry name" value="DNA POLYMERASE 2 ALPHA 70 KDA SUBUNIT"/>
    <property type="match status" value="1"/>
</dbReference>
<reference evidence="8 9" key="1">
    <citation type="submission" date="2024-11" db="EMBL/GenBank/DDBJ databases">
        <title>Adaptive evolution of stress response genes in parasites aligns with host niche diversity.</title>
        <authorList>
            <person name="Hahn C."/>
            <person name="Resl P."/>
        </authorList>
    </citation>
    <scope>NUCLEOTIDE SEQUENCE [LARGE SCALE GENOMIC DNA]</scope>
    <source>
        <strain evidence="8">EGGRZ-B1_66</strain>
        <tissue evidence="8">Body</tissue>
    </source>
</reference>
<evidence type="ECO:0000256" key="3">
    <source>
        <dbReference type="ARBA" id="ARBA00018596"/>
    </source>
</evidence>
<feature type="domain" description="DNA polymerase alpha/delta/epsilon subunit B" evidence="7">
    <location>
        <begin position="352"/>
        <end position="569"/>
    </location>
</feature>
<comment type="caution">
    <text evidence="8">The sequence shown here is derived from an EMBL/GenBank/DDBJ whole genome shotgun (WGS) entry which is preliminary data.</text>
</comment>
<evidence type="ECO:0000256" key="2">
    <source>
        <dbReference type="ARBA" id="ARBA00007299"/>
    </source>
</evidence>
<dbReference type="InterPro" id="IPR016722">
    <property type="entry name" value="DNA_pol_alpha_bsu"/>
</dbReference>
<feature type="region of interest" description="Disordered" evidence="6">
    <location>
        <begin position="199"/>
        <end position="233"/>
    </location>
</feature>
<dbReference type="Gene3D" id="1.10.8.530">
    <property type="entry name" value="DNA polymerase alpha-primase, subunit B, N-terminal domain"/>
    <property type="match status" value="1"/>
</dbReference>
<evidence type="ECO:0000256" key="5">
    <source>
        <dbReference type="ARBA" id="ARBA00023242"/>
    </source>
</evidence>
<proteinExistence type="inferred from homology"/>
<dbReference type="Pfam" id="PF04042">
    <property type="entry name" value="DNA_pol_E_B"/>
    <property type="match status" value="1"/>
</dbReference>
<evidence type="ECO:0000256" key="1">
    <source>
        <dbReference type="ARBA" id="ARBA00004123"/>
    </source>
</evidence>
<comment type="similarity">
    <text evidence="2">Belongs to the DNA polymerase alpha subunit B family.</text>
</comment>
<dbReference type="AlphaFoldDB" id="A0ABD2Q988"/>
<dbReference type="EMBL" id="JBJKFK010000598">
    <property type="protein sequence ID" value="KAL3316115.1"/>
    <property type="molecule type" value="Genomic_DNA"/>
</dbReference>
<organism evidence="8 9">
    <name type="scientific">Cichlidogyrus casuarinus</name>
    <dbReference type="NCBI Taxonomy" id="1844966"/>
    <lineage>
        <taxon>Eukaryota</taxon>
        <taxon>Metazoa</taxon>
        <taxon>Spiralia</taxon>
        <taxon>Lophotrochozoa</taxon>
        <taxon>Platyhelminthes</taxon>
        <taxon>Monogenea</taxon>
        <taxon>Monopisthocotylea</taxon>
        <taxon>Dactylogyridea</taxon>
        <taxon>Ancyrocephalidae</taxon>
        <taxon>Cichlidogyrus</taxon>
    </lineage>
</organism>
<name>A0ABD2Q988_9PLAT</name>
<dbReference type="Proteomes" id="UP001626550">
    <property type="component" value="Unassembled WGS sequence"/>
</dbReference>
<feature type="compositionally biased region" description="Basic and acidic residues" evidence="6">
    <location>
        <begin position="210"/>
        <end position="222"/>
    </location>
</feature>
<keyword evidence="4" id="KW-0235">DNA replication</keyword>
<accession>A0ABD2Q988</accession>
<evidence type="ECO:0000256" key="6">
    <source>
        <dbReference type="SAM" id="MobiDB-lite"/>
    </source>
</evidence>
<evidence type="ECO:0000313" key="8">
    <source>
        <dbReference type="EMBL" id="KAL3316115.1"/>
    </source>
</evidence>
<keyword evidence="5" id="KW-0539">Nucleus</keyword>
<evidence type="ECO:0000256" key="4">
    <source>
        <dbReference type="ARBA" id="ARBA00022705"/>
    </source>
</evidence>
<dbReference type="GO" id="GO:0006260">
    <property type="term" value="P:DNA replication"/>
    <property type="evidence" value="ECO:0007669"/>
    <property type="project" value="UniProtKB-KW"/>
</dbReference>
<dbReference type="PANTHER" id="PTHR23061:SF12">
    <property type="entry name" value="DNA POLYMERASE ALPHA SUBUNIT B"/>
    <property type="match status" value="1"/>
</dbReference>
<keyword evidence="9" id="KW-1185">Reference proteome</keyword>